<organism evidence="1 2">
    <name type="scientific">Flavobacterium phage vB_FspS_laban6-1</name>
    <dbReference type="NCBI Taxonomy" id="2686250"/>
    <lineage>
        <taxon>Viruses</taxon>
        <taxon>Duplodnaviria</taxon>
        <taxon>Heunggongvirae</taxon>
        <taxon>Uroviricota</taxon>
        <taxon>Caudoviricetes</taxon>
        <taxon>Duneviridae</taxon>
        <taxon>Labanvirus</taxon>
        <taxon>Labanvirus laban</taxon>
    </lineage>
</organism>
<protein>
    <submittedName>
        <fullName evidence="1">Uncharacterized protein</fullName>
    </submittedName>
</protein>
<evidence type="ECO:0000313" key="2">
    <source>
        <dbReference type="Proteomes" id="UP000465101"/>
    </source>
</evidence>
<evidence type="ECO:0000313" key="1">
    <source>
        <dbReference type="EMBL" id="QHB39006.1"/>
    </source>
</evidence>
<proteinExistence type="predicted"/>
<dbReference type="EMBL" id="MN812211">
    <property type="protein sequence ID" value="QHB39006.1"/>
    <property type="molecule type" value="Genomic_DNA"/>
</dbReference>
<accession>A0A6B9LAP0</accession>
<sequence>MKNPEDSFFHSCVDLKSLAICKAFCFMSQH</sequence>
<dbReference type="Proteomes" id="UP000465101">
    <property type="component" value="Segment"/>
</dbReference>
<name>A0A6B9LAP0_9CAUD</name>
<reference evidence="1 2" key="1">
    <citation type="journal article" date="2020" name="Viruses">
        <title>Diversity and Host Interactions Among Virulent and Temperate Baltic Sea Flavobacterium Phages.</title>
        <authorList>
            <person name="Nilsson E."/>
            <person name="Bayfield O.W."/>
            <person name="Lundin D."/>
            <person name="Antson A.A."/>
            <person name="Holmfeldt K."/>
        </authorList>
    </citation>
    <scope>NUCLEOTIDE SEQUENCE [LARGE SCALE GENOMIC DNA]</scope>
</reference>
<gene>
    <name evidence="1" type="ORF">laban61_gp035</name>
</gene>
<keyword evidence="2" id="KW-1185">Reference proteome</keyword>